<sequence length="520" mass="58517">MRFLRPMPSTERPQHARLPGERSLVRRLDLFLLTFGCISQGMQNFWGLIFLDQTNINNAYVSGMKEDLNLYGNELNYFVTYFNIGYCIMLIPSLVVLSYVRPSFWLSGLEVTWGILTGLIATTHNHRQIYAIRFFLGLCESSAWPGMMTLFMHWYTPYELAKRMGFYHSCQAVGSMMSGAMQAAISSTMENRYGIAGWRWLFIINSIITIVWGFTGLFMLPDLPNKPNPRAVWFKDGYADLAMLRLTRHGREEPKKISVPGARRTLSSLVAWIVAVLYCCTVLGNYGYNYFGLFLKSLKTANGARRWSTAEVNAIPIGGSAIQIVFVWVWAIVSDHFQIRWQLIVAQAAIALAPLITMSVWTRHPATVSVAAPYASYFINFTVLGTAPVIFSWLADLLPQDPEVRSLAVGLAITLDYAIQAWSNKLMWPADRAPYYIYGYPAYVALLSTAIIATCSLKVYDVRFLRKRRAAFASALVAGKVGEDGTEDGPSEETRARKDDLIKDQSTNEIITVPDNARPA</sequence>
<dbReference type="PANTHER" id="PTHR43791:SF64">
    <property type="entry name" value="MAJOR FACILITATOR SUPERFAMILY (MFS) PROFILE DOMAIN-CONTAINING PROTEIN"/>
    <property type="match status" value="1"/>
</dbReference>
<gene>
    <name evidence="10" type="ORF">HMPREF1541_05425</name>
</gene>
<dbReference type="RefSeq" id="XP_008717987.1">
    <property type="nucleotide sequence ID" value="XM_008719765.1"/>
</dbReference>
<evidence type="ECO:0000313" key="10">
    <source>
        <dbReference type="EMBL" id="ETN39202.1"/>
    </source>
</evidence>
<keyword evidence="3 8" id="KW-0812">Transmembrane</keyword>
<dbReference type="Gene3D" id="1.20.1250.20">
    <property type="entry name" value="MFS general substrate transporter like domains"/>
    <property type="match status" value="1"/>
</dbReference>
<comment type="similarity">
    <text evidence="6">Belongs to the major facilitator superfamily. Allantoate permease family.</text>
</comment>
<feature type="transmembrane region" description="Helical" evidence="8">
    <location>
        <begin position="197"/>
        <end position="220"/>
    </location>
</feature>
<evidence type="ECO:0000256" key="5">
    <source>
        <dbReference type="ARBA" id="ARBA00023136"/>
    </source>
</evidence>
<feature type="transmembrane region" description="Helical" evidence="8">
    <location>
        <begin position="134"/>
        <end position="154"/>
    </location>
</feature>
<dbReference type="PANTHER" id="PTHR43791">
    <property type="entry name" value="PERMEASE-RELATED"/>
    <property type="match status" value="1"/>
</dbReference>
<evidence type="ECO:0000256" key="1">
    <source>
        <dbReference type="ARBA" id="ARBA00004141"/>
    </source>
</evidence>
<dbReference type="FunFam" id="1.20.1250.20:FF:000065">
    <property type="entry name" value="Putative MFS pantothenate transporter"/>
    <property type="match status" value="1"/>
</dbReference>
<dbReference type="InterPro" id="IPR036259">
    <property type="entry name" value="MFS_trans_sf"/>
</dbReference>
<comment type="subcellular location">
    <subcellularLocation>
        <location evidence="1">Membrane</location>
        <topology evidence="1">Multi-pass membrane protein</topology>
    </subcellularLocation>
</comment>
<feature type="transmembrane region" description="Helical" evidence="8">
    <location>
        <begin position="103"/>
        <end position="122"/>
    </location>
</feature>
<dbReference type="EMBL" id="KB822721">
    <property type="protein sequence ID" value="ETN39202.1"/>
    <property type="molecule type" value="Genomic_DNA"/>
</dbReference>
<feature type="compositionally biased region" description="Basic and acidic residues" evidence="7">
    <location>
        <begin position="492"/>
        <end position="503"/>
    </location>
</feature>
<dbReference type="SUPFAM" id="SSF103473">
    <property type="entry name" value="MFS general substrate transporter"/>
    <property type="match status" value="1"/>
</dbReference>
<organism evidence="10 11">
    <name type="scientific">Cyphellophora europaea (strain CBS 101466)</name>
    <name type="common">Phialophora europaea</name>
    <dbReference type="NCBI Taxonomy" id="1220924"/>
    <lineage>
        <taxon>Eukaryota</taxon>
        <taxon>Fungi</taxon>
        <taxon>Dikarya</taxon>
        <taxon>Ascomycota</taxon>
        <taxon>Pezizomycotina</taxon>
        <taxon>Eurotiomycetes</taxon>
        <taxon>Chaetothyriomycetidae</taxon>
        <taxon>Chaetothyriales</taxon>
        <taxon>Cyphellophoraceae</taxon>
        <taxon>Cyphellophora</taxon>
    </lineage>
</organism>
<dbReference type="eggNOG" id="KOG2533">
    <property type="taxonomic scope" value="Eukaryota"/>
</dbReference>
<feature type="transmembrane region" description="Helical" evidence="8">
    <location>
        <begin position="435"/>
        <end position="460"/>
    </location>
</feature>
<keyword evidence="4 8" id="KW-1133">Transmembrane helix</keyword>
<evidence type="ECO:0000256" key="3">
    <source>
        <dbReference type="ARBA" id="ARBA00022692"/>
    </source>
</evidence>
<name>W2RRW3_CYPE1</name>
<evidence type="ECO:0000256" key="4">
    <source>
        <dbReference type="ARBA" id="ARBA00022989"/>
    </source>
</evidence>
<dbReference type="GO" id="GO:0016020">
    <property type="term" value="C:membrane"/>
    <property type="evidence" value="ECO:0007669"/>
    <property type="project" value="UniProtKB-SubCell"/>
</dbReference>
<dbReference type="AlphaFoldDB" id="W2RRW3"/>
<dbReference type="Proteomes" id="UP000030752">
    <property type="component" value="Unassembled WGS sequence"/>
</dbReference>
<proteinExistence type="inferred from homology"/>
<dbReference type="PROSITE" id="PS50850">
    <property type="entry name" value="MFS"/>
    <property type="match status" value="1"/>
</dbReference>
<keyword evidence="5 8" id="KW-0472">Membrane</keyword>
<evidence type="ECO:0000313" key="11">
    <source>
        <dbReference type="Proteomes" id="UP000030752"/>
    </source>
</evidence>
<dbReference type="HOGENOM" id="CLU_001265_4_4_1"/>
<keyword evidence="11" id="KW-1185">Reference proteome</keyword>
<dbReference type="GeneID" id="19972764"/>
<feature type="transmembrane region" description="Helical" evidence="8">
    <location>
        <begin position="75"/>
        <end position="97"/>
    </location>
</feature>
<feature type="transmembrane region" description="Helical" evidence="8">
    <location>
        <begin position="269"/>
        <end position="291"/>
    </location>
</feature>
<dbReference type="InParanoid" id="W2RRW3"/>
<reference evidence="10 11" key="1">
    <citation type="submission" date="2013-03" db="EMBL/GenBank/DDBJ databases">
        <title>The Genome Sequence of Phialophora europaea CBS 101466.</title>
        <authorList>
            <consortium name="The Broad Institute Genomics Platform"/>
            <person name="Cuomo C."/>
            <person name="de Hoog S."/>
            <person name="Gorbushina A."/>
            <person name="Walker B."/>
            <person name="Young S.K."/>
            <person name="Zeng Q."/>
            <person name="Gargeya S."/>
            <person name="Fitzgerald M."/>
            <person name="Haas B."/>
            <person name="Abouelleil A."/>
            <person name="Allen A.W."/>
            <person name="Alvarado L."/>
            <person name="Arachchi H.M."/>
            <person name="Berlin A.M."/>
            <person name="Chapman S.B."/>
            <person name="Gainer-Dewar J."/>
            <person name="Goldberg J."/>
            <person name="Griggs A."/>
            <person name="Gujja S."/>
            <person name="Hansen M."/>
            <person name="Howarth C."/>
            <person name="Imamovic A."/>
            <person name="Ireland A."/>
            <person name="Larimer J."/>
            <person name="McCowan C."/>
            <person name="Murphy C."/>
            <person name="Pearson M."/>
            <person name="Poon T.W."/>
            <person name="Priest M."/>
            <person name="Roberts A."/>
            <person name="Saif S."/>
            <person name="Shea T."/>
            <person name="Sisk P."/>
            <person name="Sykes S."/>
            <person name="Wortman J."/>
            <person name="Nusbaum C."/>
            <person name="Birren B."/>
        </authorList>
    </citation>
    <scope>NUCLEOTIDE SEQUENCE [LARGE SCALE GENOMIC DNA]</scope>
    <source>
        <strain evidence="10 11">CBS 101466</strain>
    </source>
</reference>
<evidence type="ECO:0000256" key="7">
    <source>
        <dbReference type="SAM" id="MobiDB-lite"/>
    </source>
</evidence>
<protein>
    <recommendedName>
        <fullName evidence="9">Major facilitator superfamily (MFS) profile domain-containing protein</fullName>
    </recommendedName>
</protein>
<accession>W2RRW3</accession>
<feature type="region of interest" description="Disordered" evidence="7">
    <location>
        <begin position="481"/>
        <end position="520"/>
    </location>
</feature>
<feature type="transmembrane region" description="Helical" evidence="8">
    <location>
        <begin position="312"/>
        <end position="333"/>
    </location>
</feature>
<feature type="domain" description="Major facilitator superfamily (MFS) profile" evidence="9">
    <location>
        <begin position="29"/>
        <end position="457"/>
    </location>
</feature>
<dbReference type="InterPro" id="IPR011701">
    <property type="entry name" value="MFS"/>
</dbReference>
<feature type="transmembrane region" description="Helical" evidence="8">
    <location>
        <begin position="339"/>
        <end position="362"/>
    </location>
</feature>
<dbReference type="InterPro" id="IPR020846">
    <property type="entry name" value="MFS_dom"/>
</dbReference>
<evidence type="ECO:0000256" key="6">
    <source>
        <dbReference type="ARBA" id="ARBA00037968"/>
    </source>
</evidence>
<dbReference type="OrthoDB" id="3639251at2759"/>
<dbReference type="Pfam" id="PF07690">
    <property type="entry name" value="MFS_1"/>
    <property type="match status" value="1"/>
</dbReference>
<evidence type="ECO:0000259" key="9">
    <source>
        <dbReference type="PROSITE" id="PS50850"/>
    </source>
</evidence>
<feature type="transmembrane region" description="Helical" evidence="8">
    <location>
        <begin position="166"/>
        <end position="185"/>
    </location>
</feature>
<keyword evidence="2" id="KW-0813">Transport</keyword>
<dbReference type="GO" id="GO:0022857">
    <property type="term" value="F:transmembrane transporter activity"/>
    <property type="evidence" value="ECO:0007669"/>
    <property type="project" value="InterPro"/>
</dbReference>
<evidence type="ECO:0000256" key="2">
    <source>
        <dbReference type="ARBA" id="ARBA00022448"/>
    </source>
</evidence>
<dbReference type="VEuPathDB" id="FungiDB:HMPREF1541_05425"/>
<feature type="transmembrane region" description="Helical" evidence="8">
    <location>
        <begin position="374"/>
        <end position="395"/>
    </location>
</feature>
<evidence type="ECO:0000256" key="8">
    <source>
        <dbReference type="SAM" id="Phobius"/>
    </source>
</evidence>